<keyword evidence="21" id="KW-1185">Reference proteome</keyword>
<keyword evidence="6" id="KW-0808">Transferase</keyword>
<gene>
    <name evidence="20" type="ORF">FKW77_008375</name>
</gene>
<dbReference type="Gene3D" id="3.40.1190.20">
    <property type="match status" value="1"/>
</dbReference>
<sequence length="539" mass="56829">MEVDYSLYLVTDSTEPILKGRDLSQVVDAAIQGGVTVVQFRKKTGDTKELVREAAELHKITKAAGIPLLINDRVDVAIAVGCEGVHIGQDDIDIATARKLLGKNAIIGVTASSIEEALRAAEDGADYLGLGTVFATPTKENAKSIVGCIGIRSFLEALAPQFPDLPTVCIGGVNAANIQRVVYQCRTPRKQLSGVAVVSAIVSAPDPKKAASTLKSLLGEPPPFARPPPSTASTMTIDLEFLALQVPVISKALFKAESKPLCHNMTNMVVQNIAANIAICIGGSPIMSNNGVEAPDLAKNGGSLVINMGTVTPEQIENYLAALRAYNAVGGPVVLDPVGAGATAQRRHAVKALVEGGQFDLIKGNESEIKAVAAITTSKATSEPEDEAEQQKGVDSGPSTLRFDQQVKLVKNLALTHRTIVLMTGVRDILSDGKRVVAIDNGHAYLGNITGSGCTLGTTTAAFLAAYREDGFMAVLTAVLAFEIAAERAAVRREVRGPGTFVPAWLDELYSMRTGATKDWWVAARITDLSACTIIGEHE</sequence>
<comment type="similarity">
    <text evidence="17">In the N-terminal section; belongs to the thiamine-phosphate synthase family.</text>
</comment>
<dbReference type="Pfam" id="PF02110">
    <property type="entry name" value="HK"/>
    <property type="match status" value="1"/>
</dbReference>
<evidence type="ECO:0000256" key="4">
    <source>
        <dbReference type="ARBA" id="ARBA00004868"/>
    </source>
</evidence>
<organism evidence="20 21">
    <name type="scientific">Venturia effusa</name>
    <dbReference type="NCBI Taxonomy" id="50376"/>
    <lineage>
        <taxon>Eukaryota</taxon>
        <taxon>Fungi</taxon>
        <taxon>Dikarya</taxon>
        <taxon>Ascomycota</taxon>
        <taxon>Pezizomycotina</taxon>
        <taxon>Dothideomycetes</taxon>
        <taxon>Pleosporomycetidae</taxon>
        <taxon>Venturiales</taxon>
        <taxon>Venturiaceae</taxon>
        <taxon>Venturia</taxon>
    </lineage>
</organism>
<reference evidence="20 21" key="1">
    <citation type="submission" date="2019-07" db="EMBL/GenBank/DDBJ databases">
        <title>Finished genome of Venturia effusa.</title>
        <authorList>
            <person name="Young C.A."/>
            <person name="Cox M.P."/>
            <person name="Ganley A.R.D."/>
            <person name="David W.J."/>
        </authorList>
    </citation>
    <scope>NUCLEOTIDE SEQUENCE [LARGE SCALE GENOMIC DNA]</scope>
    <source>
        <strain evidence="21">albino</strain>
    </source>
</reference>
<dbReference type="PANTHER" id="PTHR20857:SF23">
    <property type="entry name" value="THIAMINE BIOSYNTHETIC BIFUNCTIONAL ENZYME"/>
    <property type="match status" value="1"/>
</dbReference>
<dbReference type="CDD" id="cd00564">
    <property type="entry name" value="TMP_TenI"/>
    <property type="match status" value="1"/>
</dbReference>
<comment type="pathway">
    <text evidence="5">Cofactor biosynthesis; thiamine diphosphate biosynthesis; thiamine phosphate from 4-amino-2-methyl-5-diphosphomethylpyrimidine and 4-methyl-5-(2-phosphoethyl)-thiazole: step 1/1.</text>
</comment>
<comment type="catalytic activity">
    <reaction evidence="13">
        <text>4-methyl-5-(2-phosphooxyethyl)-thiazole + 4-amino-2-methyl-5-(diphosphooxymethyl)pyrimidine + H(+) = thiamine phosphate + diphosphate</text>
        <dbReference type="Rhea" id="RHEA:22328"/>
        <dbReference type="ChEBI" id="CHEBI:15378"/>
        <dbReference type="ChEBI" id="CHEBI:33019"/>
        <dbReference type="ChEBI" id="CHEBI:37575"/>
        <dbReference type="ChEBI" id="CHEBI:57841"/>
        <dbReference type="ChEBI" id="CHEBI:58296"/>
        <dbReference type="EC" id="2.5.1.3"/>
    </reaction>
</comment>
<evidence type="ECO:0000256" key="14">
    <source>
        <dbReference type="ARBA" id="ARBA00047851"/>
    </source>
</evidence>
<dbReference type="GO" id="GO:0005524">
    <property type="term" value="F:ATP binding"/>
    <property type="evidence" value="ECO:0007669"/>
    <property type="project" value="UniProtKB-KW"/>
</dbReference>
<dbReference type="InterPro" id="IPR013785">
    <property type="entry name" value="Aldolase_TIM"/>
</dbReference>
<dbReference type="EMBL" id="CP042196">
    <property type="protein sequence ID" value="QDS75172.1"/>
    <property type="molecule type" value="Genomic_DNA"/>
</dbReference>
<feature type="domain" description="Thiamine phosphate synthase/TenI" evidence="19">
    <location>
        <begin position="7"/>
        <end position="201"/>
    </location>
</feature>
<dbReference type="STRING" id="50376.A0A517LHQ0"/>
<comment type="cofactor">
    <cofactor evidence="2">
        <name>Mg(2+)</name>
        <dbReference type="ChEBI" id="CHEBI:18420"/>
    </cofactor>
</comment>
<dbReference type="PANTHER" id="PTHR20857">
    <property type="entry name" value="THIAMINE-PHOSPHATE PYROPHOSPHORYLASE"/>
    <property type="match status" value="1"/>
</dbReference>
<comment type="similarity">
    <text evidence="16">In the C-terminal section; belongs to the Thz kinase family.</text>
</comment>
<dbReference type="InterPro" id="IPR000417">
    <property type="entry name" value="Hyethyz_kinase"/>
</dbReference>
<accession>A0A517LHQ0</accession>
<keyword evidence="12" id="KW-0784">Thiamine biosynthesis</keyword>
<comment type="catalytic activity">
    <reaction evidence="15">
        <text>2-[(2R,5Z)-2-carboxy-4-methylthiazol-5(2H)-ylidene]ethyl phosphate + 4-amino-2-methyl-5-(diphosphooxymethyl)pyrimidine + 2 H(+) = thiamine phosphate + CO2 + diphosphate</text>
        <dbReference type="Rhea" id="RHEA:47844"/>
        <dbReference type="ChEBI" id="CHEBI:15378"/>
        <dbReference type="ChEBI" id="CHEBI:16526"/>
        <dbReference type="ChEBI" id="CHEBI:33019"/>
        <dbReference type="ChEBI" id="CHEBI:37575"/>
        <dbReference type="ChEBI" id="CHEBI:57841"/>
        <dbReference type="ChEBI" id="CHEBI:62899"/>
        <dbReference type="EC" id="2.5.1.3"/>
    </reaction>
</comment>
<protein>
    <recommendedName>
        <fullName evidence="19">Thiamine phosphate synthase/TenI domain-containing protein</fullName>
    </recommendedName>
</protein>
<dbReference type="InterPro" id="IPR022998">
    <property type="entry name" value="ThiamineP_synth_TenI"/>
</dbReference>
<keyword evidence="7" id="KW-0479">Metal-binding</keyword>
<keyword evidence="10" id="KW-0067">ATP-binding</keyword>
<evidence type="ECO:0000256" key="11">
    <source>
        <dbReference type="ARBA" id="ARBA00022842"/>
    </source>
</evidence>
<dbReference type="NCBIfam" id="NF006830">
    <property type="entry name" value="PRK09355.1"/>
    <property type="match status" value="1"/>
</dbReference>
<feature type="region of interest" description="Disordered" evidence="18">
    <location>
        <begin position="377"/>
        <end position="399"/>
    </location>
</feature>
<dbReference type="NCBIfam" id="TIGR00693">
    <property type="entry name" value="thiE"/>
    <property type="match status" value="1"/>
</dbReference>
<evidence type="ECO:0000256" key="2">
    <source>
        <dbReference type="ARBA" id="ARBA00001946"/>
    </source>
</evidence>
<evidence type="ECO:0000259" key="19">
    <source>
        <dbReference type="Pfam" id="PF02581"/>
    </source>
</evidence>
<dbReference type="SUPFAM" id="SSF53613">
    <property type="entry name" value="Ribokinase-like"/>
    <property type="match status" value="1"/>
</dbReference>
<dbReference type="GO" id="GO:0004417">
    <property type="term" value="F:hydroxyethylthiazole kinase activity"/>
    <property type="evidence" value="ECO:0007669"/>
    <property type="project" value="UniProtKB-EC"/>
</dbReference>
<evidence type="ECO:0000256" key="10">
    <source>
        <dbReference type="ARBA" id="ARBA00022840"/>
    </source>
</evidence>
<evidence type="ECO:0000256" key="18">
    <source>
        <dbReference type="SAM" id="MobiDB-lite"/>
    </source>
</evidence>
<dbReference type="GO" id="GO:0009228">
    <property type="term" value="P:thiamine biosynthetic process"/>
    <property type="evidence" value="ECO:0007669"/>
    <property type="project" value="UniProtKB-KW"/>
</dbReference>
<dbReference type="OrthoDB" id="4994at2759"/>
<dbReference type="HAMAP" id="MF_00097">
    <property type="entry name" value="TMP_synthase"/>
    <property type="match status" value="1"/>
</dbReference>
<keyword evidence="8" id="KW-0547">Nucleotide-binding</keyword>
<dbReference type="FunFam" id="3.20.20.70:FF:000104">
    <property type="entry name" value="Thiamine biosynthetic bifunctional enzyme"/>
    <property type="match status" value="1"/>
</dbReference>
<evidence type="ECO:0000256" key="8">
    <source>
        <dbReference type="ARBA" id="ARBA00022741"/>
    </source>
</evidence>
<dbReference type="GO" id="GO:0009229">
    <property type="term" value="P:thiamine diphosphate biosynthetic process"/>
    <property type="evidence" value="ECO:0007669"/>
    <property type="project" value="UniProtKB-UniPathway"/>
</dbReference>
<dbReference type="InterPro" id="IPR036206">
    <property type="entry name" value="ThiamineP_synth_sf"/>
</dbReference>
<name>A0A517LHQ0_9PEZI</name>
<evidence type="ECO:0000256" key="1">
    <source>
        <dbReference type="ARBA" id="ARBA00001771"/>
    </source>
</evidence>
<evidence type="ECO:0000256" key="17">
    <source>
        <dbReference type="ARBA" id="ARBA00061283"/>
    </source>
</evidence>
<evidence type="ECO:0000256" key="9">
    <source>
        <dbReference type="ARBA" id="ARBA00022777"/>
    </source>
</evidence>
<dbReference type="PRINTS" id="PR01099">
    <property type="entry name" value="HYETHTZKNASE"/>
</dbReference>
<evidence type="ECO:0000256" key="3">
    <source>
        <dbReference type="ARBA" id="ARBA00003814"/>
    </source>
</evidence>
<keyword evidence="9" id="KW-0418">Kinase</keyword>
<dbReference type="HAMAP" id="MF_00228">
    <property type="entry name" value="Thz_kinase"/>
    <property type="match status" value="1"/>
</dbReference>
<dbReference type="CDD" id="cd01170">
    <property type="entry name" value="THZ_kinase"/>
    <property type="match status" value="1"/>
</dbReference>
<dbReference type="GO" id="GO:0004789">
    <property type="term" value="F:thiamine-phosphate diphosphorylase activity"/>
    <property type="evidence" value="ECO:0007669"/>
    <property type="project" value="UniProtKB-EC"/>
</dbReference>
<dbReference type="SUPFAM" id="SSF51391">
    <property type="entry name" value="Thiamin phosphate synthase"/>
    <property type="match status" value="1"/>
</dbReference>
<dbReference type="AlphaFoldDB" id="A0A517LHQ0"/>
<comment type="pathway">
    <text evidence="4">Cofactor biosynthesis; thiamine diphosphate biosynthesis; 4-methyl-5-(2-phosphoethyl)-thiazole from 5-(2-hydroxyethyl)-4-methylthiazole: step 1/1.</text>
</comment>
<evidence type="ECO:0000256" key="12">
    <source>
        <dbReference type="ARBA" id="ARBA00022977"/>
    </source>
</evidence>
<evidence type="ECO:0000313" key="20">
    <source>
        <dbReference type="EMBL" id="QDS75172.1"/>
    </source>
</evidence>
<evidence type="ECO:0000313" key="21">
    <source>
        <dbReference type="Proteomes" id="UP000316270"/>
    </source>
</evidence>
<dbReference type="InterPro" id="IPR034291">
    <property type="entry name" value="TMP_synthase"/>
</dbReference>
<evidence type="ECO:0000256" key="13">
    <source>
        <dbReference type="ARBA" id="ARBA00047334"/>
    </source>
</evidence>
<evidence type="ECO:0000256" key="15">
    <source>
        <dbReference type="ARBA" id="ARBA00047883"/>
    </source>
</evidence>
<evidence type="ECO:0000256" key="16">
    <source>
        <dbReference type="ARBA" id="ARBA00061146"/>
    </source>
</evidence>
<keyword evidence="11" id="KW-0460">Magnesium</keyword>
<evidence type="ECO:0000256" key="6">
    <source>
        <dbReference type="ARBA" id="ARBA00022679"/>
    </source>
</evidence>
<dbReference type="Gene3D" id="3.20.20.70">
    <property type="entry name" value="Aldolase class I"/>
    <property type="match status" value="1"/>
</dbReference>
<dbReference type="GO" id="GO:0005737">
    <property type="term" value="C:cytoplasm"/>
    <property type="evidence" value="ECO:0007669"/>
    <property type="project" value="TreeGrafter"/>
</dbReference>
<proteinExistence type="inferred from homology"/>
<comment type="catalytic activity">
    <reaction evidence="1">
        <text>5-(2-hydroxyethyl)-4-methylthiazole + ATP = 4-methyl-5-(2-phosphooxyethyl)-thiazole + ADP + H(+)</text>
        <dbReference type="Rhea" id="RHEA:24212"/>
        <dbReference type="ChEBI" id="CHEBI:15378"/>
        <dbReference type="ChEBI" id="CHEBI:17957"/>
        <dbReference type="ChEBI" id="CHEBI:30616"/>
        <dbReference type="ChEBI" id="CHEBI:58296"/>
        <dbReference type="ChEBI" id="CHEBI:456216"/>
        <dbReference type="EC" id="2.7.1.50"/>
    </reaction>
</comment>
<comment type="function">
    <text evidence="3">Condenses 4-methyl-5-(beta-hydroxyethyl)thiazole monophosphate (THZ-P) and 2-methyl-4-amino-5-hydroxymethyl pyrimidine pyrophosphate (HMP-PP) to form thiamine monophosphate (TMP).</text>
</comment>
<dbReference type="InterPro" id="IPR029056">
    <property type="entry name" value="Ribokinase-like"/>
</dbReference>
<dbReference type="Proteomes" id="UP000316270">
    <property type="component" value="Chromosome 12"/>
</dbReference>
<evidence type="ECO:0000256" key="7">
    <source>
        <dbReference type="ARBA" id="ARBA00022723"/>
    </source>
</evidence>
<comment type="catalytic activity">
    <reaction evidence="14">
        <text>2-(2-carboxy-4-methylthiazol-5-yl)ethyl phosphate + 4-amino-2-methyl-5-(diphosphooxymethyl)pyrimidine + 2 H(+) = thiamine phosphate + CO2 + diphosphate</text>
        <dbReference type="Rhea" id="RHEA:47848"/>
        <dbReference type="ChEBI" id="CHEBI:15378"/>
        <dbReference type="ChEBI" id="CHEBI:16526"/>
        <dbReference type="ChEBI" id="CHEBI:33019"/>
        <dbReference type="ChEBI" id="CHEBI:37575"/>
        <dbReference type="ChEBI" id="CHEBI:57841"/>
        <dbReference type="ChEBI" id="CHEBI:62890"/>
        <dbReference type="EC" id="2.5.1.3"/>
    </reaction>
</comment>
<dbReference type="Pfam" id="PF02581">
    <property type="entry name" value="TMP-TENI"/>
    <property type="match status" value="1"/>
</dbReference>
<dbReference type="UniPathway" id="UPA00060">
    <property type="reaction ID" value="UER00139"/>
</dbReference>
<evidence type="ECO:0000256" key="5">
    <source>
        <dbReference type="ARBA" id="ARBA00005165"/>
    </source>
</evidence>
<dbReference type="GO" id="GO:0000287">
    <property type="term" value="F:magnesium ion binding"/>
    <property type="evidence" value="ECO:0007669"/>
    <property type="project" value="InterPro"/>
</dbReference>